<proteinExistence type="predicted"/>
<keyword evidence="2" id="KW-1185">Reference proteome</keyword>
<dbReference type="Proteomes" id="UP000276133">
    <property type="component" value="Unassembled WGS sequence"/>
</dbReference>
<accession>A0A3M7QAG3</accession>
<organism evidence="1 2">
    <name type="scientific">Brachionus plicatilis</name>
    <name type="common">Marine rotifer</name>
    <name type="synonym">Brachionus muelleri</name>
    <dbReference type="NCBI Taxonomy" id="10195"/>
    <lineage>
        <taxon>Eukaryota</taxon>
        <taxon>Metazoa</taxon>
        <taxon>Spiralia</taxon>
        <taxon>Gnathifera</taxon>
        <taxon>Rotifera</taxon>
        <taxon>Eurotatoria</taxon>
        <taxon>Monogononta</taxon>
        <taxon>Pseudotrocha</taxon>
        <taxon>Ploima</taxon>
        <taxon>Brachionidae</taxon>
        <taxon>Brachionus</taxon>
    </lineage>
</organism>
<name>A0A3M7QAG3_BRAPC</name>
<comment type="caution">
    <text evidence="1">The sequence shown here is derived from an EMBL/GenBank/DDBJ whole genome shotgun (WGS) entry which is preliminary data.</text>
</comment>
<evidence type="ECO:0000313" key="1">
    <source>
        <dbReference type="EMBL" id="RNA08396.1"/>
    </source>
</evidence>
<sequence>MTFLKNSKHGTLNKLVHQFRLEQNFTDVIIDQLESEDTYSKQIKSPFHFYRGKLKFMIKYRKLYEILSEPQFEYLDVDFKFVFKEI</sequence>
<dbReference type="AlphaFoldDB" id="A0A3M7QAG3"/>
<gene>
    <name evidence="1" type="ORF">BpHYR1_001028</name>
</gene>
<evidence type="ECO:0000313" key="2">
    <source>
        <dbReference type="Proteomes" id="UP000276133"/>
    </source>
</evidence>
<protein>
    <submittedName>
        <fullName evidence="1">Uncharacterized protein</fullName>
    </submittedName>
</protein>
<reference evidence="1 2" key="1">
    <citation type="journal article" date="2018" name="Sci. Rep.">
        <title>Genomic signatures of local adaptation to the degree of environmental predictability in rotifers.</title>
        <authorList>
            <person name="Franch-Gras L."/>
            <person name="Hahn C."/>
            <person name="Garcia-Roger E.M."/>
            <person name="Carmona M.J."/>
            <person name="Serra M."/>
            <person name="Gomez A."/>
        </authorList>
    </citation>
    <scope>NUCLEOTIDE SEQUENCE [LARGE SCALE GENOMIC DNA]</scope>
    <source>
        <strain evidence="1">HYR1</strain>
    </source>
</reference>
<dbReference type="EMBL" id="REGN01006758">
    <property type="protein sequence ID" value="RNA08396.1"/>
    <property type="molecule type" value="Genomic_DNA"/>
</dbReference>